<protein>
    <submittedName>
        <fullName evidence="1">Uncharacterized protein</fullName>
    </submittedName>
</protein>
<evidence type="ECO:0000313" key="1">
    <source>
        <dbReference type="EMBL" id="SMB85351.1"/>
    </source>
</evidence>
<evidence type="ECO:0000313" key="2">
    <source>
        <dbReference type="Proteomes" id="UP000192582"/>
    </source>
</evidence>
<sequence>MLDGDTEVVTVLDVQGGSVRVLLPDTGEEDLPLSSLPWEVLAGDRVGVRVCEGDAEVVLLPHLGGMQA</sequence>
<name>A0A1W1UX37_9DEIO</name>
<keyword evidence="2" id="KW-1185">Reference proteome</keyword>
<accession>A0A1W1UX37</accession>
<dbReference type="EMBL" id="FWWU01000008">
    <property type="protein sequence ID" value="SMB85351.1"/>
    <property type="molecule type" value="Genomic_DNA"/>
</dbReference>
<organism evidence="1 2">
    <name type="scientific">Deinococcus hopiensis KR-140</name>
    <dbReference type="NCBI Taxonomy" id="695939"/>
    <lineage>
        <taxon>Bacteria</taxon>
        <taxon>Thermotogati</taxon>
        <taxon>Deinococcota</taxon>
        <taxon>Deinococci</taxon>
        <taxon>Deinococcales</taxon>
        <taxon>Deinococcaceae</taxon>
        <taxon>Deinococcus</taxon>
    </lineage>
</organism>
<reference evidence="1 2" key="1">
    <citation type="submission" date="2017-04" db="EMBL/GenBank/DDBJ databases">
        <authorList>
            <person name="Afonso C.L."/>
            <person name="Miller P.J."/>
            <person name="Scott M.A."/>
            <person name="Spackman E."/>
            <person name="Goraichik I."/>
            <person name="Dimitrov K.M."/>
            <person name="Suarez D.L."/>
            <person name="Swayne D.E."/>
        </authorList>
    </citation>
    <scope>NUCLEOTIDE SEQUENCE [LARGE SCALE GENOMIC DNA]</scope>
    <source>
        <strain evidence="1 2">KR-140</strain>
    </source>
</reference>
<dbReference type="RefSeq" id="WP_084047322.1">
    <property type="nucleotide sequence ID" value="NZ_FWWU01000008.1"/>
</dbReference>
<proteinExistence type="predicted"/>
<dbReference type="AlphaFoldDB" id="A0A1W1UX37"/>
<gene>
    <name evidence="1" type="ORF">SAMN00790413_03370</name>
</gene>
<dbReference type="Proteomes" id="UP000192582">
    <property type="component" value="Unassembled WGS sequence"/>
</dbReference>